<evidence type="ECO:0000313" key="6">
    <source>
        <dbReference type="EMBL" id="RSU00057.1"/>
    </source>
</evidence>
<evidence type="ECO:0000256" key="3">
    <source>
        <dbReference type="ARBA" id="ARBA00023159"/>
    </source>
</evidence>
<dbReference type="AlphaFoldDB" id="A0A430A113"/>
<proteinExistence type="predicted"/>
<dbReference type="SUPFAM" id="SSF89082">
    <property type="entry name" value="Antibiotic binding domain of TipA-like multidrug resistance regulators"/>
    <property type="match status" value="1"/>
</dbReference>
<dbReference type="GO" id="GO:0003700">
    <property type="term" value="F:DNA-binding transcription factor activity"/>
    <property type="evidence" value="ECO:0007669"/>
    <property type="project" value="InterPro"/>
</dbReference>
<dbReference type="InterPro" id="IPR009061">
    <property type="entry name" value="DNA-bd_dom_put_sf"/>
</dbReference>
<dbReference type="InterPro" id="IPR047057">
    <property type="entry name" value="MerR_fam"/>
</dbReference>
<dbReference type="Pfam" id="PF07739">
    <property type="entry name" value="TipAS"/>
    <property type="match status" value="1"/>
</dbReference>
<feature type="domain" description="HTH merR-type" evidence="5">
    <location>
        <begin position="7"/>
        <end position="76"/>
    </location>
</feature>
<dbReference type="EMBL" id="NGJS01000002">
    <property type="protein sequence ID" value="RSU00057.1"/>
    <property type="molecule type" value="Genomic_DNA"/>
</dbReference>
<dbReference type="Pfam" id="PF13411">
    <property type="entry name" value="MerR_1"/>
    <property type="match status" value="1"/>
</dbReference>
<dbReference type="InterPro" id="IPR036244">
    <property type="entry name" value="TipA-like_antibiotic-bd"/>
</dbReference>
<accession>A0A430A113</accession>
<evidence type="ECO:0000259" key="5">
    <source>
        <dbReference type="PROSITE" id="PS50937"/>
    </source>
</evidence>
<dbReference type="PROSITE" id="PS50937">
    <property type="entry name" value="HTH_MERR_2"/>
    <property type="match status" value="1"/>
</dbReference>
<dbReference type="Proteomes" id="UP000287857">
    <property type="component" value="Unassembled WGS sequence"/>
</dbReference>
<dbReference type="InterPro" id="IPR000551">
    <property type="entry name" value="MerR-type_HTH_dom"/>
</dbReference>
<dbReference type="InterPro" id="IPR012925">
    <property type="entry name" value="TipAS_dom"/>
</dbReference>
<keyword evidence="7" id="KW-1185">Reference proteome</keyword>
<dbReference type="GO" id="GO:0003677">
    <property type="term" value="F:DNA binding"/>
    <property type="evidence" value="ECO:0007669"/>
    <property type="project" value="UniProtKB-KW"/>
</dbReference>
<name>A0A430A113_9ENTE</name>
<organism evidence="6 7">
    <name type="scientific">Vagococcus vulneris</name>
    <dbReference type="NCBI Taxonomy" id="1977869"/>
    <lineage>
        <taxon>Bacteria</taxon>
        <taxon>Bacillati</taxon>
        <taxon>Bacillota</taxon>
        <taxon>Bacilli</taxon>
        <taxon>Lactobacillales</taxon>
        <taxon>Enterococcaceae</taxon>
        <taxon>Vagococcus</taxon>
    </lineage>
</organism>
<sequence length="259" mass="30765">MEGGNQLYSISQLADLTGVSPRTLRYYDQINLLKPTKLSEKGYRLYTDKDINRLQQILFFKTFDFSLKHIKKLMTLDEQQIIVELTHQHQLLTQELAELTDLTHLLDKSIKNYKGEITMTTSEKFEHLINEKIKENEERYGFEIRELYDEQTISNSNAKWQNLNQDDYNAMISYEKEIITGLNFILESKQINLPNLQAEKIFNAHKAWLQITAPYYSIEYHRYLADLYVADERFANYYNEKTIDESAEILQEIILFYTK</sequence>
<dbReference type="PANTHER" id="PTHR30204">
    <property type="entry name" value="REDOX-CYCLING DRUG-SENSING TRANSCRIPTIONAL ACTIVATOR SOXR"/>
    <property type="match status" value="1"/>
</dbReference>
<keyword evidence="3" id="KW-0010">Activator</keyword>
<dbReference type="Gene3D" id="1.10.490.50">
    <property type="entry name" value="Antibiotic binding domain of TipA-like multidrug resistance regulators"/>
    <property type="match status" value="1"/>
</dbReference>
<reference evidence="6 7" key="1">
    <citation type="submission" date="2017-05" db="EMBL/GenBank/DDBJ databases">
        <title>Vagococcus spp. assemblies.</title>
        <authorList>
            <person name="Gulvik C.A."/>
        </authorList>
    </citation>
    <scope>NUCLEOTIDE SEQUENCE [LARGE SCALE GENOMIC DNA]</scope>
    <source>
        <strain evidence="6 7">SS1995</strain>
    </source>
</reference>
<dbReference type="PANTHER" id="PTHR30204:SF90">
    <property type="entry name" value="HTH-TYPE TRANSCRIPTIONAL ACTIVATOR MTA"/>
    <property type="match status" value="1"/>
</dbReference>
<dbReference type="Gene3D" id="1.10.1660.10">
    <property type="match status" value="1"/>
</dbReference>
<protein>
    <recommendedName>
        <fullName evidence="5">HTH merR-type domain-containing protein</fullName>
    </recommendedName>
</protein>
<evidence type="ECO:0000256" key="1">
    <source>
        <dbReference type="ARBA" id="ARBA00023015"/>
    </source>
</evidence>
<keyword evidence="2" id="KW-0238">DNA-binding</keyword>
<gene>
    <name evidence="6" type="ORF">CBF37_01785</name>
</gene>
<dbReference type="SUPFAM" id="SSF46955">
    <property type="entry name" value="Putative DNA-binding domain"/>
    <property type="match status" value="1"/>
</dbReference>
<dbReference type="SMART" id="SM00422">
    <property type="entry name" value="HTH_MERR"/>
    <property type="match status" value="1"/>
</dbReference>
<keyword evidence="1" id="KW-0805">Transcription regulation</keyword>
<evidence type="ECO:0000256" key="2">
    <source>
        <dbReference type="ARBA" id="ARBA00023125"/>
    </source>
</evidence>
<dbReference type="CDD" id="cd01106">
    <property type="entry name" value="HTH_TipAL-Mta"/>
    <property type="match status" value="1"/>
</dbReference>
<evidence type="ECO:0000256" key="4">
    <source>
        <dbReference type="ARBA" id="ARBA00023163"/>
    </source>
</evidence>
<dbReference type="PROSITE" id="PS00552">
    <property type="entry name" value="HTH_MERR_1"/>
    <property type="match status" value="1"/>
</dbReference>
<comment type="caution">
    <text evidence="6">The sequence shown here is derived from an EMBL/GenBank/DDBJ whole genome shotgun (WGS) entry which is preliminary data.</text>
</comment>
<keyword evidence="4" id="KW-0804">Transcription</keyword>
<evidence type="ECO:0000313" key="7">
    <source>
        <dbReference type="Proteomes" id="UP000287857"/>
    </source>
</evidence>
<dbReference type="OrthoDB" id="9814833at2"/>